<dbReference type="Pfam" id="PF02838">
    <property type="entry name" value="Glyco_hydro_20b"/>
    <property type="match status" value="1"/>
</dbReference>
<name>A0A1I6F7A3_9PSEU</name>
<dbReference type="Proteomes" id="UP000198583">
    <property type="component" value="Unassembled WGS sequence"/>
</dbReference>
<dbReference type="GO" id="GO:0005975">
    <property type="term" value="P:carbohydrate metabolic process"/>
    <property type="evidence" value="ECO:0007669"/>
    <property type="project" value="UniProtKB-ARBA"/>
</dbReference>
<accession>A0A1I6F7A3</accession>
<evidence type="ECO:0000313" key="4">
    <source>
        <dbReference type="EMBL" id="SFR25816.1"/>
    </source>
</evidence>
<dbReference type="SUPFAM" id="SSF55545">
    <property type="entry name" value="beta-N-acetylhexosaminidase-like domain"/>
    <property type="match status" value="1"/>
</dbReference>
<evidence type="ECO:0000259" key="3">
    <source>
        <dbReference type="Pfam" id="PF02838"/>
    </source>
</evidence>
<dbReference type="EMBL" id="FOYL01000009">
    <property type="protein sequence ID" value="SFR25816.1"/>
    <property type="molecule type" value="Genomic_DNA"/>
</dbReference>
<dbReference type="STRING" id="84724.SAMN04488564_10991"/>
<dbReference type="Gene3D" id="3.30.379.10">
    <property type="entry name" value="Chitobiase/beta-hexosaminidase domain 2-like"/>
    <property type="match status" value="1"/>
</dbReference>
<evidence type="ECO:0000256" key="1">
    <source>
        <dbReference type="ARBA" id="ARBA00022801"/>
    </source>
</evidence>
<gene>
    <name evidence="4" type="ORF">SAMN04488564_10991</name>
</gene>
<dbReference type="RefSeq" id="WP_177320681.1">
    <property type="nucleotide sequence ID" value="NZ_FOYL01000009.1"/>
</dbReference>
<sequence length="128" mass="13782">MAVRRHDKEPRRRTGQFLLCKGMDIRTIGNAGEAAKLLRRHVHEETGIVLGNSPDGVVMVTHEPAMRGLGEDGYALLVSPNAIMLRAATPAGLLHGVEQLRRLLSPGGRVPAVDLTHLTAPAVAPAWM</sequence>
<evidence type="ECO:0000313" key="5">
    <source>
        <dbReference type="Proteomes" id="UP000198583"/>
    </source>
</evidence>
<evidence type="ECO:0000256" key="2">
    <source>
        <dbReference type="ARBA" id="ARBA00023295"/>
    </source>
</evidence>
<protein>
    <submittedName>
        <fullName evidence="4">Glycosyl hydrolase family 20, domain 2</fullName>
    </submittedName>
</protein>
<keyword evidence="5" id="KW-1185">Reference proteome</keyword>
<dbReference type="InterPro" id="IPR015882">
    <property type="entry name" value="HEX_bac_N"/>
</dbReference>
<reference evidence="5" key="1">
    <citation type="submission" date="2016-10" db="EMBL/GenBank/DDBJ databases">
        <authorList>
            <person name="Varghese N."/>
            <person name="Submissions S."/>
        </authorList>
    </citation>
    <scope>NUCLEOTIDE SEQUENCE [LARGE SCALE GENOMIC DNA]</scope>
    <source>
        <strain evidence="5">DSM 44232</strain>
    </source>
</reference>
<keyword evidence="1 4" id="KW-0378">Hydrolase</keyword>
<feature type="domain" description="Beta-hexosaminidase bacterial type N-terminal" evidence="3">
    <location>
        <begin position="11"/>
        <end position="114"/>
    </location>
</feature>
<dbReference type="AlphaFoldDB" id="A0A1I6F7A3"/>
<proteinExistence type="predicted"/>
<keyword evidence="2" id="KW-0326">Glycosidase</keyword>
<organism evidence="4 5">
    <name type="scientific">Lentzea waywayandensis</name>
    <dbReference type="NCBI Taxonomy" id="84724"/>
    <lineage>
        <taxon>Bacteria</taxon>
        <taxon>Bacillati</taxon>
        <taxon>Actinomycetota</taxon>
        <taxon>Actinomycetes</taxon>
        <taxon>Pseudonocardiales</taxon>
        <taxon>Pseudonocardiaceae</taxon>
        <taxon>Lentzea</taxon>
    </lineage>
</organism>
<dbReference type="GO" id="GO:0016798">
    <property type="term" value="F:hydrolase activity, acting on glycosyl bonds"/>
    <property type="evidence" value="ECO:0007669"/>
    <property type="project" value="UniProtKB-KW"/>
</dbReference>
<dbReference type="InterPro" id="IPR029018">
    <property type="entry name" value="Hex-like_dom2"/>
</dbReference>